<sequence>MDGGVCSVTVRPRRDRPLRLTIDAPHRPLPQGRPGPCGCAVSGGDDLFGLRLAAVDPASVPVMHELTTDPERVRERFAAFLSSYWDACTAPDWPRLEARLLADITRRGRALSRRGLTPMLEELSPHVRSDPGDQIVLVPSHFVWPELGSVVNRQTNRGGVRTTVLITYALAEMQQEGRAPIPSADLLKLLRSAGDPTRLQILQLLAVRPRSTREIAGLIGLTEASISKHMKLLHDAGWVERQRHSYYIYYRLVREALTGLSHGLERCSAEPPPSPVAQGTPAQERRQQDQGGEGEREVADQRDGERFGICGR</sequence>
<protein>
    <submittedName>
        <fullName evidence="6">ArsR family transcriptional regulator</fullName>
    </submittedName>
</protein>
<gene>
    <name evidence="6" type="ORF">E1267_24865</name>
</gene>
<dbReference type="Pfam" id="PF19361">
    <property type="entry name" value="DUF5937"/>
    <property type="match status" value="1"/>
</dbReference>
<proteinExistence type="predicted"/>
<dbReference type="PRINTS" id="PR00778">
    <property type="entry name" value="HTHARSR"/>
</dbReference>
<keyword evidence="3" id="KW-0804">Transcription</keyword>
<dbReference type="InterPro" id="IPR036388">
    <property type="entry name" value="WH-like_DNA-bd_sf"/>
</dbReference>
<dbReference type="InterPro" id="IPR051081">
    <property type="entry name" value="HTH_MetalResp_TranReg"/>
</dbReference>
<dbReference type="InterPro" id="IPR036390">
    <property type="entry name" value="WH_DNA-bd_sf"/>
</dbReference>
<dbReference type="Gene3D" id="1.10.10.10">
    <property type="entry name" value="Winged helix-like DNA-binding domain superfamily/Winged helix DNA-binding domain"/>
    <property type="match status" value="1"/>
</dbReference>
<dbReference type="GO" id="GO:0003677">
    <property type="term" value="F:DNA binding"/>
    <property type="evidence" value="ECO:0007669"/>
    <property type="project" value="UniProtKB-KW"/>
</dbReference>
<dbReference type="AlphaFoldDB" id="A0A4R4N747"/>
<evidence type="ECO:0000313" key="7">
    <source>
        <dbReference type="Proteomes" id="UP000295157"/>
    </source>
</evidence>
<organism evidence="6 7">
    <name type="scientific">Nonomuraea longispora</name>
    <dbReference type="NCBI Taxonomy" id="1848320"/>
    <lineage>
        <taxon>Bacteria</taxon>
        <taxon>Bacillati</taxon>
        <taxon>Actinomycetota</taxon>
        <taxon>Actinomycetes</taxon>
        <taxon>Streptosporangiales</taxon>
        <taxon>Streptosporangiaceae</taxon>
        <taxon>Nonomuraea</taxon>
    </lineage>
</organism>
<dbReference type="InterPro" id="IPR001845">
    <property type="entry name" value="HTH_ArsR_DNA-bd_dom"/>
</dbReference>
<dbReference type="SMART" id="SM00419">
    <property type="entry name" value="HTH_CRP"/>
    <property type="match status" value="1"/>
</dbReference>
<evidence type="ECO:0000256" key="4">
    <source>
        <dbReference type="SAM" id="MobiDB-lite"/>
    </source>
</evidence>
<dbReference type="GO" id="GO:0003700">
    <property type="term" value="F:DNA-binding transcription factor activity"/>
    <property type="evidence" value="ECO:0007669"/>
    <property type="project" value="InterPro"/>
</dbReference>
<feature type="region of interest" description="Disordered" evidence="4">
    <location>
        <begin position="265"/>
        <end position="312"/>
    </location>
</feature>
<dbReference type="PANTHER" id="PTHR33154:SF33">
    <property type="entry name" value="TRANSCRIPTIONAL REPRESSOR SDPR"/>
    <property type="match status" value="1"/>
</dbReference>
<dbReference type="InterPro" id="IPR011991">
    <property type="entry name" value="ArsR-like_HTH"/>
</dbReference>
<feature type="domain" description="HTH arsR-type" evidence="5">
    <location>
        <begin position="178"/>
        <end position="272"/>
    </location>
</feature>
<dbReference type="OrthoDB" id="3460651at2"/>
<dbReference type="EMBL" id="SMJZ01000102">
    <property type="protein sequence ID" value="TDC03844.1"/>
    <property type="molecule type" value="Genomic_DNA"/>
</dbReference>
<dbReference type="PANTHER" id="PTHR33154">
    <property type="entry name" value="TRANSCRIPTIONAL REGULATOR, ARSR FAMILY"/>
    <property type="match status" value="1"/>
</dbReference>
<name>A0A4R4N747_9ACTN</name>
<dbReference type="RefSeq" id="WP_132335473.1">
    <property type="nucleotide sequence ID" value="NZ_SMJZ01000102.1"/>
</dbReference>
<dbReference type="SMART" id="SM00418">
    <property type="entry name" value="HTH_ARSR"/>
    <property type="match status" value="1"/>
</dbReference>
<dbReference type="SUPFAM" id="SSF46785">
    <property type="entry name" value="Winged helix' DNA-binding domain"/>
    <property type="match status" value="1"/>
</dbReference>
<keyword evidence="2" id="KW-0238">DNA-binding</keyword>
<dbReference type="CDD" id="cd00090">
    <property type="entry name" value="HTH_ARSR"/>
    <property type="match status" value="1"/>
</dbReference>
<dbReference type="Proteomes" id="UP000295157">
    <property type="component" value="Unassembled WGS sequence"/>
</dbReference>
<evidence type="ECO:0000313" key="6">
    <source>
        <dbReference type="EMBL" id="TDC03844.1"/>
    </source>
</evidence>
<keyword evidence="7" id="KW-1185">Reference proteome</keyword>
<evidence type="ECO:0000256" key="1">
    <source>
        <dbReference type="ARBA" id="ARBA00023015"/>
    </source>
</evidence>
<evidence type="ECO:0000256" key="3">
    <source>
        <dbReference type="ARBA" id="ARBA00023163"/>
    </source>
</evidence>
<dbReference type="InterPro" id="IPR045981">
    <property type="entry name" value="DUF5937"/>
</dbReference>
<dbReference type="PROSITE" id="PS50987">
    <property type="entry name" value="HTH_ARSR_2"/>
    <property type="match status" value="1"/>
</dbReference>
<evidence type="ECO:0000259" key="5">
    <source>
        <dbReference type="PROSITE" id="PS50987"/>
    </source>
</evidence>
<comment type="caution">
    <text evidence="6">The sequence shown here is derived from an EMBL/GenBank/DDBJ whole genome shotgun (WGS) entry which is preliminary data.</text>
</comment>
<dbReference type="Pfam" id="PF01022">
    <property type="entry name" value="HTH_5"/>
    <property type="match status" value="1"/>
</dbReference>
<dbReference type="NCBIfam" id="NF033788">
    <property type="entry name" value="HTH_metalloreg"/>
    <property type="match status" value="1"/>
</dbReference>
<feature type="compositionally biased region" description="Basic and acidic residues" evidence="4">
    <location>
        <begin position="283"/>
        <end position="306"/>
    </location>
</feature>
<evidence type="ECO:0000256" key="2">
    <source>
        <dbReference type="ARBA" id="ARBA00023125"/>
    </source>
</evidence>
<accession>A0A4R4N747</accession>
<dbReference type="InterPro" id="IPR012318">
    <property type="entry name" value="HTH_CRP"/>
</dbReference>
<reference evidence="6 7" key="1">
    <citation type="submission" date="2019-02" db="EMBL/GenBank/DDBJ databases">
        <title>Draft genome sequences of novel Actinobacteria.</title>
        <authorList>
            <person name="Sahin N."/>
            <person name="Ay H."/>
            <person name="Saygin H."/>
        </authorList>
    </citation>
    <scope>NUCLEOTIDE SEQUENCE [LARGE SCALE GENOMIC DNA]</scope>
    <source>
        <strain evidence="6 7">KC201</strain>
    </source>
</reference>
<keyword evidence="1" id="KW-0805">Transcription regulation</keyword>